<keyword evidence="1" id="KW-0472">Membrane</keyword>
<dbReference type="Ensembl" id="ENSSSCT00070000502.1">
    <property type="protein sequence ID" value="ENSSSCP00070000428.1"/>
    <property type="gene ID" value="ENSSSCG00070000284.1"/>
</dbReference>
<gene>
    <name evidence="2" type="primary">BET1L</name>
</gene>
<keyword evidence="1" id="KW-1133">Transmembrane helix</keyword>
<organism evidence="2 3">
    <name type="scientific">Sus scrofa</name>
    <name type="common">Pig</name>
    <dbReference type="NCBI Taxonomy" id="9823"/>
    <lineage>
        <taxon>Eukaryota</taxon>
        <taxon>Metazoa</taxon>
        <taxon>Chordata</taxon>
        <taxon>Craniata</taxon>
        <taxon>Vertebrata</taxon>
        <taxon>Euteleostomi</taxon>
        <taxon>Mammalia</taxon>
        <taxon>Eutheria</taxon>
        <taxon>Laurasiatheria</taxon>
        <taxon>Artiodactyla</taxon>
        <taxon>Suina</taxon>
        <taxon>Suidae</taxon>
        <taxon>Sus</taxon>
    </lineage>
</organism>
<protein>
    <submittedName>
        <fullName evidence="2">Bet1 golgi vesicular membrane trafficking protein like</fullName>
    </submittedName>
</protein>
<evidence type="ECO:0000313" key="3">
    <source>
        <dbReference type="Proteomes" id="UP000314985"/>
    </source>
</evidence>
<name>A0A4X1SE85_PIG</name>
<reference evidence="2" key="2">
    <citation type="submission" date="2025-08" db="UniProtKB">
        <authorList>
            <consortium name="Ensembl"/>
        </authorList>
    </citation>
    <scope>IDENTIFICATION</scope>
</reference>
<accession>A0A4X1SE85</accession>
<dbReference type="AlphaFoldDB" id="A0A4X1SE85"/>
<proteinExistence type="predicted"/>
<keyword evidence="1" id="KW-0812">Transmembrane</keyword>
<reference evidence="2 3" key="1">
    <citation type="submission" date="2017-08" db="EMBL/GenBank/DDBJ databases">
        <title>USMARCv1.0.</title>
        <authorList>
            <person name="Hannum G.I."/>
            <person name="Koren S."/>
            <person name="Schroeder S.G."/>
            <person name="Chin S.C."/>
            <person name="Nonneman D.J."/>
            <person name="Becker S.A."/>
            <person name="Rosen B.D."/>
            <person name="Bickhart D.M."/>
            <person name="Putnam N.H."/>
            <person name="Green R.E."/>
            <person name="Tuggle C.K."/>
            <person name="Liu H."/>
            <person name="Rohrer G.A."/>
            <person name="Warr A."/>
            <person name="Hall R."/>
            <person name="Kim K."/>
            <person name="Hume D.A."/>
            <person name="Talbot R."/>
            <person name="Chow W."/>
            <person name="Howe K."/>
            <person name="Schwartz A.S."/>
            <person name="Watson M."/>
            <person name="Archibald A.L."/>
            <person name="Phillippy A.M."/>
            <person name="Smith T.P.L."/>
        </authorList>
    </citation>
    <scope>NUCLEOTIDE SEQUENCE [LARGE SCALE GENOMIC DNA]</scope>
</reference>
<sequence>MWSYVSHSLCLSTPATPPCSGLWPWAPHLLALLLLLLLSLSFVLHRAGLACLTLTIMPFSFPLRLVGPQPSGRGACYLLISECSVLTASIPPVCACFSLGEVRFLASMASTQPSAHLMLKFVTGTCLLFMKLSSCCRVVFPSGHHRHGRHIRPECGSRLFWAC</sequence>
<feature type="transmembrane region" description="Helical" evidence="1">
    <location>
        <begin position="30"/>
        <end position="54"/>
    </location>
</feature>
<dbReference type="Proteomes" id="UP000314985">
    <property type="component" value="Chromosome 2"/>
</dbReference>
<evidence type="ECO:0000313" key="2">
    <source>
        <dbReference type="Ensembl" id="ENSSSCP00070000428.1"/>
    </source>
</evidence>
<evidence type="ECO:0000256" key="1">
    <source>
        <dbReference type="SAM" id="Phobius"/>
    </source>
</evidence>